<evidence type="ECO:0000313" key="1">
    <source>
        <dbReference type="EMBL" id="PSL42852.1"/>
    </source>
</evidence>
<name>A0A2P8H9E9_CHINA</name>
<sequence>MKNEIDFLNSFEIVYQPAKNNSPKINFLHELFSQVTELPCIIRDRICQECNWSTQTFYRRIKTIKDKESRSIKSLSNAEKKKVAEVFHEEYDNLLIRFANCERDINKFI</sequence>
<comment type="caution">
    <text evidence="1">The sequence shown here is derived from an EMBL/GenBank/DDBJ whole genome shotgun (WGS) entry which is preliminary data.</text>
</comment>
<evidence type="ECO:0000313" key="2">
    <source>
        <dbReference type="Proteomes" id="UP000240971"/>
    </source>
</evidence>
<dbReference type="AlphaFoldDB" id="A0A2P8H9E9"/>
<proteinExistence type="predicted"/>
<dbReference type="Proteomes" id="UP000240971">
    <property type="component" value="Unassembled WGS sequence"/>
</dbReference>
<gene>
    <name evidence="1" type="ORF">CLV51_11068</name>
</gene>
<accession>A0A2P8H9E9</accession>
<organism evidence="1 2">
    <name type="scientific">Chitinophaga niastensis</name>
    <dbReference type="NCBI Taxonomy" id="536980"/>
    <lineage>
        <taxon>Bacteria</taxon>
        <taxon>Pseudomonadati</taxon>
        <taxon>Bacteroidota</taxon>
        <taxon>Chitinophagia</taxon>
        <taxon>Chitinophagales</taxon>
        <taxon>Chitinophagaceae</taxon>
        <taxon>Chitinophaga</taxon>
    </lineage>
</organism>
<dbReference type="EMBL" id="PYAW01000010">
    <property type="protein sequence ID" value="PSL42852.1"/>
    <property type="molecule type" value="Genomic_DNA"/>
</dbReference>
<reference evidence="1 2" key="1">
    <citation type="submission" date="2018-03" db="EMBL/GenBank/DDBJ databases">
        <title>Genomic Encyclopedia of Archaeal and Bacterial Type Strains, Phase II (KMG-II): from individual species to whole genera.</title>
        <authorList>
            <person name="Goeker M."/>
        </authorList>
    </citation>
    <scope>NUCLEOTIDE SEQUENCE [LARGE SCALE GENOMIC DNA]</scope>
    <source>
        <strain evidence="1 2">DSM 24859</strain>
    </source>
</reference>
<protein>
    <submittedName>
        <fullName evidence="1">Uncharacterized protein</fullName>
    </submittedName>
</protein>
<keyword evidence="2" id="KW-1185">Reference proteome</keyword>